<keyword evidence="3" id="KW-1185">Reference proteome</keyword>
<feature type="region of interest" description="Disordered" evidence="1">
    <location>
        <begin position="1"/>
        <end position="21"/>
    </location>
</feature>
<evidence type="ECO:0000256" key="1">
    <source>
        <dbReference type="SAM" id="MobiDB-lite"/>
    </source>
</evidence>
<protein>
    <submittedName>
        <fullName evidence="2">Uncharacterized protein</fullName>
    </submittedName>
</protein>
<name>A0A365Z0W6_9PROT</name>
<dbReference type="AlphaFoldDB" id="A0A365Z0W6"/>
<proteinExistence type="predicted"/>
<dbReference type="EMBL" id="QEXL01000004">
    <property type="protein sequence ID" value="RBM08517.1"/>
    <property type="molecule type" value="Genomic_DNA"/>
</dbReference>
<sequence>MTGPAEQPALPSTTEDTASVPGWVEKSVNDIFAALPGAGSGAGSGAPLDALRDAYLDCLAGAGRGEDIDTEHDTCRQALLDQVTERKLLDTATTQALAQRLEALEADITANL</sequence>
<dbReference type="RefSeq" id="WP_113595209.1">
    <property type="nucleotide sequence ID" value="NZ_QEXL01000004.1"/>
</dbReference>
<evidence type="ECO:0000313" key="3">
    <source>
        <dbReference type="Proteomes" id="UP000252680"/>
    </source>
</evidence>
<comment type="caution">
    <text evidence="2">The sequence shown here is derived from an EMBL/GenBank/DDBJ whole genome shotgun (WGS) entry which is preliminary data.</text>
</comment>
<dbReference type="OrthoDB" id="7268627at2"/>
<gene>
    <name evidence="2" type="ORF">NJLHNGOC_03940</name>
</gene>
<dbReference type="Proteomes" id="UP000252680">
    <property type="component" value="Unassembled WGS sequence"/>
</dbReference>
<reference evidence="2 3" key="1">
    <citation type="submission" date="2018-05" db="EMBL/GenBank/DDBJ databases">
        <title>Komagataeibacter cocois sp. nov., for a novel cellulose- producing strain isolated from coconut milk.</title>
        <authorList>
            <person name="Liu L."/>
            <person name="Wang Y."/>
            <person name="Liu S."/>
            <person name="Bi J."/>
            <person name="Chen H."/>
            <person name="Deng J."/>
            <person name="Zhang C."/>
            <person name="Hu Q."/>
            <person name="Li C."/>
        </authorList>
    </citation>
    <scope>NUCLEOTIDE SEQUENCE [LARGE SCALE GENOMIC DNA]</scope>
    <source>
        <strain evidence="2 3">WE7</strain>
    </source>
</reference>
<evidence type="ECO:0000313" key="2">
    <source>
        <dbReference type="EMBL" id="RBM08517.1"/>
    </source>
</evidence>
<accession>A0A365Z0W6</accession>
<organism evidence="2 3">
    <name type="scientific">Novacetimonas cocois</name>
    <dbReference type="NCBI Taxonomy" id="1747507"/>
    <lineage>
        <taxon>Bacteria</taxon>
        <taxon>Pseudomonadati</taxon>
        <taxon>Pseudomonadota</taxon>
        <taxon>Alphaproteobacteria</taxon>
        <taxon>Acetobacterales</taxon>
        <taxon>Acetobacteraceae</taxon>
        <taxon>Novacetimonas</taxon>
    </lineage>
</organism>